<dbReference type="Proteomes" id="UP000789508">
    <property type="component" value="Unassembled WGS sequence"/>
</dbReference>
<evidence type="ECO:0000313" key="2">
    <source>
        <dbReference type="EMBL" id="CAG8555135.1"/>
    </source>
</evidence>
<organism evidence="2 3">
    <name type="scientific">Ambispora leptoticha</name>
    <dbReference type="NCBI Taxonomy" id="144679"/>
    <lineage>
        <taxon>Eukaryota</taxon>
        <taxon>Fungi</taxon>
        <taxon>Fungi incertae sedis</taxon>
        <taxon>Mucoromycota</taxon>
        <taxon>Glomeromycotina</taxon>
        <taxon>Glomeromycetes</taxon>
        <taxon>Archaeosporales</taxon>
        <taxon>Ambisporaceae</taxon>
        <taxon>Ambispora</taxon>
    </lineage>
</organism>
<gene>
    <name evidence="2" type="ORF">ALEPTO_LOCUS6071</name>
</gene>
<comment type="caution">
    <text evidence="2">The sequence shown here is derived from an EMBL/GenBank/DDBJ whole genome shotgun (WGS) entry which is preliminary data.</text>
</comment>
<evidence type="ECO:0000313" key="3">
    <source>
        <dbReference type="Proteomes" id="UP000789508"/>
    </source>
</evidence>
<sequence>MFPKCLLHARSAPVTSVLHQSSTNRCDVHENLLGSLHPKNPETQNPESPNIPRFPKSPTPHIPTFEITPMLAHYNWLIKDNSDDNEKERLDLFEQLSKKFISVIDPDQYILQCIPCTNPHTNFPILNYCTHSNRRQQYTKIRMHARTFIPIWRWHQARQLPNYNKSAADNDGLFEEPTRLVLPTGNLR</sequence>
<dbReference type="EMBL" id="CAJVPS010001938">
    <property type="protein sequence ID" value="CAG8555135.1"/>
    <property type="molecule type" value="Genomic_DNA"/>
</dbReference>
<evidence type="ECO:0000256" key="1">
    <source>
        <dbReference type="SAM" id="MobiDB-lite"/>
    </source>
</evidence>
<proteinExistence type="predicted"/>
<feature type="region of interest" description="Disordered" evidence="1">
    <location>
        <begin position="33"/>
        <end position="58"/>
    </location>
</feature>
<reference evidence="2" key="1">
    <citation type="submission" date="2021-06" db="EMBL/GenBank/DDBJ databases">
        <authorList>
            <person name="Kallberg Y."/>
            <person name="Tangrot J."/>
            <person name="Rosling A."/>
        </authorList>
    </citation>
    <scope>NUCLEOTIDE SEQUENCE</scope>
    <source>
        <strain evidence="2">FL130A</strain>
    </source>
</reference>
<name>A0A9N9B4A5_9GLOM</name>
<keyword evidence="3" id="KW-1185">Reference proteome</keyword>
<accession>A0A9N9B4A5</accession>
<protein>
    <submittedName>
        <fullName evidence="2">1134_t:CDS:1</fullName>
    </submittedName>
</protein>
<dbReference type="AlphaFoldDB" id="A0A9N9B4A5"/>